<evidence type="ECO:0000313" key="3">
    <source>
        <dbReference type="Proteomes" id="UP000481327"/>
    </source>
</evidence>
<dbReference type="InterPro" id="IPR041726">
    <property type="entry name" value="ACAD10_11_N"/>
</dbReference>
<dbReference type="PANTHER" id="PTHR21310:SF57">
    <property type="entry name" value="BLR2944 PROTEIN"/>
    <property type="match status" value="1"/>
</dbReference>
<proteinExistence type="predicted"/>
<sequence length="336" mass="35318">MRGWPVSEPSPAAVTAVLARAGAEDAVVTRLVALSGGAASATYAVDARRNGAEWPLILQCAAAGDVPAGALPKADQAALQMLAGRHGIPVADVVAVLEPGDGLGDGFMMTRIAGEALAPRWLKGEGFAAARAAMTGQCAAVLARLHQVPLAEVAGLALPAGRVDEALARMTAHYRSFGVHSPVFDLAFAWLAERSGAADPGAIVHGDFRSGNFIVDEAGLAAVLDWELAHLGEGAEDLGWLCVNAWRFGVWQRPVGGFGEREALYDAYAAAGGARVDRARAHMWEVWGTLRWGLSCLQLGNDHVSGRVRSVERAAIGRRVSEVELDLVHLIRFGDI</sequence>
<dbReference type="Pfam" id="PF01636">
    <property type="entry name" value="APH"/>
    <property type="match status" value="1"/>
</dbReference>
<reference evidence="2 3" key="1">
    <citation type="submission" date="2019-09" db="EMBL/GenBank/DDBJ databases">
        <title>Polymorphobacter sp. isolated from a lake in China.</title>
        <authorList>
            <person name="Liu Z."/>
        </authorList>
    </citation>
    <scope>NUCLEOTIDE SEQUENCE [LARGE SCALE GENOMIC DNA]</scope>
    <source>
        <strain evidence="2 3">D40P</strain>
    </source>
</reference>
<name>A0A7C9KWG9_9SPHN</name>
<dbReference type="CDD" id="cd05154">
    <property type="entry name" value="ACAD10_11_N-like"/>
    <property type="match status" value="1"/>
</dbReference>
<dbReference type="PANTHER" id="PTHR21310">
    <property type="entry name" value="AMINOGLYCOSIDE PHOSPHOTRANSFERASE-RELATED-RELATED"/>
    <property type="match status" value="1"/>
</dbReference>
<dbReference type="GO" id="GO:0016740">
    <property type="term" value="F:transferase activity"/>
    <property type="evidence" value="ECO:0007669"/>
    <property type="project" value="UniProtKB-KW"/>
</dbReference>
<dbReference type="EMBL" id="WIOL01000001">
    <property type="protein sequence ID" value="MQT15966.1"/>
    <property type="molecule type" value="Genomic_DNA"/>
</dbReference>
<accession>A0A7C9KWG9</accession>
<feature type="domain" description="Aminoglycoside phosphotransferase" evidence="1">
    <location>
        <begin position="32"/>
        <end position="268"/>
    </location>
</feature>
<comment type="caution">
    <text evidence="2">The sequence shown here is derived from an EMBL/GenBank/DDBJ whole genome shotgun (WGS) entry which is preliminary data.</text>
</comment>
<dbReference type="OrthoDB" id="3806873at2"/>
<keyword evidence="2" id="KW-0808">Transferase</keyword>
<dbReference type="AlphaFoldDB" id="A0A7C9KWG9"/>
<gene>
    <name evidence="2" type="ORF">F3168_01645</name>
</gene>
<dbReference type="InterPro" id="IPR002575">
    <property type="entry name" value="Aminoglycoside_PTrfase"/>
</dbReference>
<dbReference type="Gene3D" id="3.90.1200.10">
    <property type="match status" value="1"/>
</dbReference>
<protein>
    <submittedName>
        <fullName evidence="2">Phosphotransferase</fullName>
    </submittedName>
</protein>
<dbReference type="InterPro" id="IPR051678">
    <property type="entry name" value="AGP_Transferase"/>
</dbReference>
<keyword evidence="3" id="KW-1185">Reference proteome</keyword>
<evidence type="ECO:0000313" key="2">
    <source>
        <dbReference type="EMBL" id="MQT15966.1"/>
    </source>
</evidence>
<dbReference type="InterPro" id="IPR011009">
    <property type="entry name" value="Kinase-like_dom_sf"/>
</dbReference>
<dbReference type="SUPFAM" id="SSF56112">
    <property type="entry name" value="Protein kinase-like (PK-like)"/>
    <property type="match status" value="1"/>
</dbReference>
<evidence type="ECO:0000259" key="1">
    <source>
        <dbReference type="Pfam" id="PF01636"/>
    </source>
</evidence>
<organism evidence="2 3">
    <name type="scientific">Sandarakinorhabdus fusca</name>
    <dbReference type="NCBI Taxonomy" id="1439888"/>
    <lineage>
        <taxon>Bacteria</taxon>
        <taxon>Pseudomonadati</taxon>
        <taxon>Pseudomonadota</taxon>
        <taxon>Alphaproteobacteria</taxon>
        <taxon>Sphingomonadales</taxon>
        <taxon>Sphingosinicellaceae</taxon>
        <taxon>Sandarakinorhabdus</taxon>
    </lineage>
</organism>
<dbReference type="Proteomes" id="UP000481327">
    <property type="component" value="Unassembled WGS sequence"/>
</dbReference>